<keyword evidence="1" id="KW-0812">Transmembrane</keyword>
<feature type="transmembrane region" description="Helical" evidence="1">
    <location>
        <begin position="32"/>
        <end position="50"/>
    </location>
</feature>
<comment type="caution">
    <text evidence="2">The sequence shown here is derived from an EMBL/GenBank/DDBJ whole genome shotgun (WGS) entry which is preliminary data.</text>
</comment>
<dbReference type="Proteomes" id="UP001501490">
    <property type="component" value="Unassembled WGS sequence"/>
</dbReference>
<keyword evidence="1" id="KW-1133">Transmembrane helix</keyword>
<evidence type="ECO:0000313" key="3">
    <source>
        <dbReference type="Proteomes" id="UP001501490"/>
    </source>
</evidence>
<evidence type="ECO:0008006" key="4">
    <source>
        <dbReference type="Google" id="ProtNLM"/>
    </source>
</evidence>
<gene>
    <name evidence="2" type="ORF">GCM10022236_42090</name>
</gene>
<name>A0ABP7ALX9_9ACTN</name>
<dbReference type="EMBL" id="BAABAB010000036">
    <property type="protein sequence ID" value="GAA3635069.1"/>
    <property type="molecule type" value="Genomic_DNA"/>
</dbReference>
<evidence type="ECO:0000256" key="1">
    <source>
        <dbReference type="SAM" id="Phobius"/>
    </source>
</evidence>
<evidence type="ECO:0000313" key="2">
    <source>
        <dbReference type="EMBL" id="GAA3635069.1"/>
    </source>
</evidence>
<sequence>MHPFYFVAVGFFVLWTLLGVVWLVAGFEESGWTWSLLLFLAWSLMGPAWIAGPHWVCSVAADSTGIVRRKGEEPRHLRWDEISSIRVGVSDDSFALIELPILDELLAARARRFEPVITCGSSPYLERTVHLWELGRFSGRRGLARMCRTVDVLRARAGLEAAEHPSLAELREELKELAWDTASPRSDYKPRRAKTE</sequence>
<protein>
    <recommendedName>
        <fullName evidence="4">PH domain-containing protein</fullName>
    </recommendedName>
</protein>
<proteinExistence type="predicted"/>
<accession>A0ABP7ALX9</accession>
<organism evidence="2 3">
    <name type="scientific">Microlunatus ginsengisoli</name>
    <dbReference type="NCBI Taxonomy" id="363863"/>
    <lineage>
        <taxon>Bacteria</taxon>
        <taxon>Bacillati</taxon>
        <taxon>Actinomycetota</taxon>
        <taxon>Actinomycetes</taxon>
        <taxon>Propionibacteriales</taxon>
        <taxon>Propionibacteriaceae</taxon>
        <taxon>Microlunatus</taxon>
    </lineage>
</organism>
<reference evidence="3" key="1">
    <citation type="journal article" date="2019" name="Int. J. Syst. Evol. Microbiol.">
        <title>The Global Catalogue of Microorganisms (GCM) 10K type strain sequencing project: providing services to taxonomists for standard genome sequencing and annotation.</title>
        <authorList>
            <consortium name="The Broad Institute Genomics Platform"/>
            <consortium name="The Broad Institute Genome Sequencing Center for Infectious Disease"/>
            <person name="Wu L."/>
            <person name="Ma J."/>
        </authorList>
    </citation>
    <scope>NUCLEOTIDE SEQUENCE [LARGE SCALE GENOMIC DNA]</scope>
    <source>
        <strain evidence="3">JCM 16929</strain>
    </source>
</reference>
<keyword evidence="3" id="KW-1185">Reference proteome</keyword>
<feature type="transmembrane region" description="Helical" evidence="1">
    <location>
        <begin position="6"/>
        <end position="25"/>
    </location>
</feature>
<keyword evidence="1" id="KW-0472">Membrane</keyword>